<evidence type="ECO:0000313" key="2">
    <source>
        <dbReference type="Proteomes" id="UP000239735"/>
    </source>
</evidence>
<gene>
    <name evidence="1" type="ORF">SBA5_120003</name>
</gene>
<evidence type="ECO:0008006" key="3">
    <source>
        <dbReference type="Google" id="ProtNLM"/>
    </source>
</evidence>
<evidence type="ECO:0000313" key="1">
    <source>
        <dbReference type="EMBL" id="SPE17927.1"/>
    </source>
</evidence>
<organism evidence="1 2">
    <name type="scientific">Candidatus Sulfuritelmatomonas gaucii</name>
    <dbReference type="NCBI Taxonomy" id="2043161"/>
    <lineage>
        <taxon>Bacteria</taxon>
        <taxon>Pseudomonadati</taxon>
        <taxon>Acidobacteriota</taxon>
        <taxon>Terriglobia</taxon>
        <taxon>Terriglobales</taxon>
        <taxon>Acidobacteriaceae</taxon>
        <taxon>Candidatus Sulfuritelmatomonas</taxon>
    </lineage>
</organism>
<dbReference type="EMBL" id="OKRB01000024">
    <property type="protein sequence ID" value="SPE17927.1"/>
    <property type="molecule type" value="Genomic_DNA"/>
</dbReference>
<name>A0A2N9L3M3_9BACT</name>
<dbReference type="AlphaFoldDB" id="A0A2N9L3M3"/>
<proteinExistence type="predicted"/>
<dbReference type="Proteomes" id="UP000239735">
    <property type="component" value="Unassembled WGS sequence"/>
</dbReference>
<sequence length="71" mass="8365">MDRLPKREWIRAEDAAVYLQVHRITVCDYIKRRMLVGRQPKRRGTIYVSTASVRRLLGMPEVSLSHDEAIR</sequence>
<reference evidence="2" key="1">
    <citation type="submission" date="2018-02" db="EMBL/GenBank/DDBJ databases">
        <authorList>
            <person name="Hausmann B."/>
        </authorList>
    </citation>
    <scope>NUCLEOTIDE SEQUENCE [LARGE SCALE GENOMIC DNA]</scope>
    <source>
        <strain evidence="2">Peat soil MAG SbA5</strain>
    </source>
</reference>
<protein>
    <recommendedName>
        <fullName evidence="3">Helix-turn-helix domain-containing protein</fullName>
    </recommendedName>
</protein>
<accession>A0A2N9L3M3</accession>